<dbReference type="CDD" id="cd03443">
    <property type="entry name" value="PaaI_thioesterase"/>
    <property type="match status" value="1"/>
</dbReference>
<gene>
    <name evidence="2" type="ORF">DENIS_1714</name>
</gene>
<dbReference type="SUPFAM" id="SSF54637">
    <property type="entry name" value="Thioesterase/thiol ester dehydrase-isomerase"/>
    <property type="match status" value="1"/>
</dbReference>
<protein>
    <submittedName>
        <fullName evidence="2">Thioesterase</fullName>
    </submittedName>
</protein>
<dbReference type="Gene3D" id="3.10.129.10">
    <property type="entry name" value="Hotdog Thioesterase"/>
    <property type="match status" value="1"/>
</dbReference>
<proteinExistence type="predicted"/>
<feature type="domain" description="Thioesterase" evidence="1">
    <location>
        <begin position="54"/>
        <end position="133"/>
    </location>
</feature>
<evidence type="ECO:0000313" key="2">
    <source>
        <dbReference type="EMBL" id="GBC60755.1"/>
    </source>
</evidence>
<organism evidence="2 3">
    <name type="scientific">Desulfonema ishimotonii</name>
    <dbReference type="NCBI Taxonomy" id="45657"/>
    <lineage>
        <taxon>Bacteria</taxon>
        <taxon>Pseudomonadati</taxon>
        <taxon>Thermodesulfobacteriota</taxon>
        <taxon>Desulfobacteria</taxon>
        <taxon>Desulfobacterales</taxon>
        <taxon>Desulfococcaceae</taxon>
        <taxon>Desulfonema</taxon>
    </lineage>
</organism>
<sequence length="160" mass="17436">MTEKAFQDYYPDILSHCYGCGRLNEHGLQIKSRWEGDESVATYVPREYHMAIPGYVYGGLIASLIDCHSTGTAAAAAYRAEGRAMDTDPPFRFVTGSLHVDYLRPTPIDGPLEIRGKVKEIKGRKVVIESTLSANGKVCARGEVVAVQMPDSMLPGGGDK</sequence>
<evidence type="ECO:0000259" key="1">
    <source>
        <dbReference type="Pfam" id="PF03061"/>
    </source>
</evidence>
<dbReference type="InterPro" id="IPR029069">
    <property type="entry name" value="HotDog_dom_sf"/>
</dbReference>
<dbReference type="Pfam" id="PF03061">
    <property type="entry name" value="4HBT"/>
    <property type="match status" value="1"/>
</dbReference>
<reference evidence="3" key="1">
    <citation type="submission" date="2017-11" db="EMBL/GenBank/DDBJ databases">
        <authorList>
            <person name="Watanabe M."/>
            <person name="Kojima H."/>
        </authorList>
    </citation>
    <scope>NUCLEOTIDE SEQUENCE [LARGE SCALE GENOMIC DNA]</scope>
    <source>
        <strain evidence="3">Tokyo 01</strain>
    </source>
</reference>
<comment type="caution">
    <text evidence="2">The sequence shown here is derived from an EMBL/GenBank/DDBJ whole genome shotgun (WGS) entry which is preliminary data.</text>
</comment>
<dbReference type="PANTHER" id="PTHR47260:SF1">
    <property type="entry name" value="UPF0644 PROTEIN PB2B4.06"/>
    <property type="match status" value="1"/>
</dbReference>
<reference evidence="3" key="2">
    <citation type="submission" date="2019-01" db="EMBL/GenBank/DDBJ databases">
        <title>Genome sequence of Desulfonema ishimotonii strain Tokyo 01.</title>
        <authorList>
            <person name="Fukui M."/>
        </authorList>
    </citation>
    <scope>NUCLEOTIDE SEQUENCE [LARGE SCALE GENOMIC DNA]</scope>
    <source>
        <strain evidence="3">Tokyo 01</strain>
    </source>
</reference>
<keyword evidence="3" id="KW-1185">Reference proteome</keyword>
<name>A0A401FUX3_9BACT</name>
<dbReference type="InterPro" id="IPR006683">
    <property type="entry name" value="Thioestr_dom"/>
</dbReference>
<dbReference type="GO" id="GO:0016790">
    <property type="term" value="F:thiolester hydrolase activity"/>
    <property type="evidence" value="ECO:0007669"/>
    <property type="project" value="UniProtKB-ARBA"/>
</dbReference>
<evidence type="ECO:0000313" key="3">
    <source>
        <dbReference type="Proteomes" id="UP000288096"/>
    </source>
</evidence>
<dbReference type="PANTHER" id="PTHR47260">
    <property type="entry name" value="UPF0644 PROTEIN PB2B4.06"/>
    <property type="match status" value="1"/>
</dbReference>
<dbReference type="AlphaFoldDB" id="A0A401FUX3"/>
<dbReference type="OrthoDB" id="5505920at2"/>
<dbReference type="Proteomes" id="UP000288096">
    <property type="component" value="Unassembled WGS sequence"/>
</dbReference>
<dbReference type="InterPro" id="IPR052061">
    <property type="entry name" value="PTE-AB_protein"/>
</dbReference>
<accession>A0A401FUX3</accession>
<dbReference type="EMBL" id="BEXT01000001">
    <property type="protein sequence ID" value="GBC60755.1"/>
    <property type="molecule type" value="Genomic_DNA"/>
</dbReference>